<keyword evidence="3" id="KW-1185">Reference proteome</keyword>
<organism evidence="2 3">
    <name type="scientific">Fistulifera solaris</name>
    <name type="common">Oleaginous diatom</name>
    <dbReference type="NCBI Taxonomy" id="1519565"/>
    <lineage>
        <taxon>Eukaryota</taxon>
        <taxon>Sar</taxon>
        <taxon>Stramenopiles</taxon>
        <taxon>Ochrophyta</taxon>
        <taxon>Bacillariophyta</taxon>
        <taxon>Bacillariophyceae</taxon>
        <taxon>Bacillariophycidae</taxon>
        <taxon>Naviculales</taxon>
        <taxon>Naviculaceae</taxon>
        <taxon>Fistulifera</taxon>
    </lineage>
</organism>
<accession>A0A1Z5JRV8</accession>
<proteinExistence type="predicted"/>
<gene>
    <name evidence="2" type="ORF">FisN_7Lh214</name>
</gene>
<dbReference type="OrthoDB" id="43589at2759"/>
<feature type="region of interest" description="Disordered" evidence="1">
    <location>
        <begin position="369"/>
        <end position="398"/>
    </location>
</feature>
<evidence type="ECO:0000313" key="2">
    <source>
        <dbReference type="EMBL" id="GAX16498.1"/>
    </source>
</evidence>
<comment type="caution">
    <text evidence="2">The sequence shown here is derived from an EMBL/GenBank/DDBJ whole genome shotgun (WGS) entry which is preliminary data.</text>
</comment>
<name>A0A1Z5JRV8_FISSO</name>
<protein>
    <submittedName>
        <fullName evidence="2">Uncharacterized protein</fullName>
    </submittedName>
</protein>
<dbReference type="AlphaFoldDB" id="A0A1Z5JRV8"/>
<dbReference type="Proteomes" id="UP000198406">
    <property type="component" value="Unassembled WGS sequence"/>
</dbReference>
<sequence length="571" mass="64384">MEHHPDTMSKKDEESMANSRDIFIAAREAFEQIVEGPNGSAILRSEADKDSDDFEDWFKQETGHDLPFMDAATMKEVAKMTETVGGGLDRDGGMWTLARMVTNSVKSGGDARDVLRLEAGDGVGNGIDGVLRRRRRRISRVMSEVRKRRRDESRSDNFVAKVRIAPIYFGCTSDVVDKGLTLSLPCTLGRRNLVELWWKYCPQACHAERPESTPCERYCSPVRRKSHRELLSREILTIDASGNVDLHAKHSEIILWLHGGVHFTSMKRLDCGESYVMMIGDFLKQPEEPWMKFNIGMRPVVTPDRSSVVIGDEGHVSQTRRRLFHSDKGGEDSLEFIMDGIASNEKSYRRPCAHDQNSFITNHKTRVTMQLRQSPSSSIDQSGSSGGDKLDTQEEEDAFNAQRSLITPHNQFKTKDTLDSSWRTNIKPPLQPCQLFISDLADNDLRTSPTPSNGSLPLDISSQSNIQSQGSALCLPRGETQSTRDERMLCYSESPLVERKEPPAVPVTGMCRDWTIDDWVKLSHQNLASKFGRRMVDLVLFRHQDDGGNLRLPALIDDATIGMQFNLRSEH</sequence>
<dbReference type="EMBL" id="BDSP01000107">
    <property type="protein sequence ID" value="GAX16498.1"/>
    <property type="molecule type" value="Genomic_DNA"/>
</dbReference>
<evidence type="ECO:0000256" key="1">
    <source>
        <dbReference type="SAM" id="MobiDB-lite"/>
    </source>
</evidence>
<evidence type="ECO:0000313" key="3">
    <source>
        <dbReference type="Proteomes" id="UP000198406"/>
    </source>
</evidence>
<reference evidence="2 3" key="1">
    <citation type="journal article" date="2015" name="Plant Cell">
        <title>Oil accumulation by the oleaginous diatom Fistulifera solaris as revealed by the genome and transcriptome.</title>
        <authorList>
            <person name="Tanaka T."/>
            <person name="Maeda Y."/>
            <person name="Veluchamy A."/>
            <person name="Tanaka M."/>
            <person name="Abida H."/>
            <person name="Marechal E."/>
            <person name="Bowler C."/>
            <person name="Muto M."/>
            <person name="Sunaga Y."/>
            <person name="Tanaka M."/>
            <person name="Yoshino T."/>
            <person name="Taniguchi T."/>
            <person name="Fukuda Y."/>
            <person name="Nemoto M."/>
            <person name="Matsumoto M."/>
            <person name="Wong P.S."/>
            <person name="Aburatani S."/>
            <person name="Fujibuchi W."/>
        </authorList>
    </citation>
    <scope>NUCLEOTIDE SEQUENCE [LARGE SCALE GENOMIC DNA]</scope>
    <source>
        <strain evidence="2 3">JPCC DA0580</strain>
    </source>
</reference>
<dbReference type="InParanoid" id="A0A1Z5JRV8"/>
<feature type="compositionally biased region" description="Low complexity" evidence="1">
    <location>
        <begin position="373"/>
        <end position="383"/>
    </location>
</feature>